<reference evidence="8" key="2">
    <citation type="submission" date="2021-04" db="EMBL/GenBank/DDBJ databases">
        <authorList>
            <person name="Gilroy R."/>
        </authorList>
    </citation>
    <scope>NUCLEOTIDE SEQUENCE</scope>
    <source>
        <strain evidence="8">CHK186-16707</strain>
    </source>
</reference>
<dbReference type="EMBL" id="DXAN01000022">
    <property type="protein sequence ID" value="HJA08817.1"/>
    <property type="molecule type" value="Genomic_DNA"/>
</dbReference>
<protein>
    <submittedName>
        <fullName evidence="8">ABC transporter permease</fullName>
    </submittedName>
</protein>
<evidence type="ECO:0000256" key="5">
    <source>
        <dbReference type="ARBA" id="ARBA00022989"/>
    </source>
</evidence>
<evidence type="ECO:0000256" key="6">
    <source>
        <dbReference type="ARBA" id="ARBA00023136"/>
    </source>
</evidence>
<reference evidence="8" key="1">
    <citation type="journal article" date="2021" name="PeerJ">
        <title>Extensive microbial diversity within the chicken gut microbiome revealed by metagenomics and culture.</title>
        <authorList>
            <person name="Gilroy R."/>
            <person name="Ravi A."/>
            <person name="Getino M."/>
            <person name="Pursley I."/>
            <person name="Horton D.L."/>
            <person name="Alikhan N.F."/>
            <person name="Baker D."/>
            <person name="Gharbi K."/>
            <person name="Hall N."/>
            <person name="Watson M."/>
            <person name="Adriaenssens E.M."/>
            <person name="Foster-Nyarko E."/>
            <person name="Jarju S."/>
            <person name="Secka A."/>
            <person name="Antonio M."/>
            <person name="Oren A."/>
            <person name="Chaudhuri R.R."/>
            <person name="La Ragione R."/>
            <person name="Hildebrand F."/>
            <person name="Pallen M.J."/>
        </authorList>
    </citation>
    <scope>NUCLEOTIDE SEQUENCE</scope>
    <source>
        <strain evidence="8">CHK186-16707</strain>
    </source>
</reference>
<proteinExistence type="inferred from homology"/>
<evidence type="ECO:0000256" key="4">
    <source>
        <dbReference type="ARBA" id="ARBA00022692"/>
    </source>
</evidence>
<dbReference type="GO" id="GO:0005548">
    <property type="term" value="F:phospholipid transporter activity"/>
    <property type="evidence" value="ECO:0007669"/>
    <property type="project" value="TreeGrafter"/>
</dbReference>
<evidence type="ECO:0000256" key="7">
    <source>
        <dbReference type="RuleBase" id="RU362044"/>
    </source>
</evidence>
<feature type="transmembrane region" description="Helical" evidence="7">
    <location>
        <begin position="236"/>
        <end position="259"/>
    </location>
</feature>
<sequence length="264" mass="28218">MHTDTTSSFAPLAPVLALLHRLGDMALFLVDAVWQTFRTHRLFGKVFQQLYTVGAQSMLVILLFSVFTGLVLGLQAFYAMSMFGAQGMLGSLISLTLIRELGPVLTAVMITARAGSAMTAEIGVMRITDQIDALEVMDIHPVGYLVTPRLLASLIAFPLLTAVFDVIGIFGGYLSACVLLGLNEGRYFSGVESSVTMTDVSGGFLKAFVFAAIVVTVCCYQGYAAHQRKDGKGAEAVGNATTSAVVMSCVLILMSDYVLTSFLL</sequence>
<accession>A0A9D2HEA9</accession>
<dbReference type="Pfam" id="PF02405">
    <property type="entry name" value="MlaE"/>
    <property type="match status" value="1"/>
</dbReference>
<keyword evidence="6 7" id="KW-0472">Membrane</keyword>
<feature type="transmembrane region" description="Helical" evidence="7">
    <location>
        <begin position="150"/>
        <end position="183"/>
    </location>
</feature>
<dbReference type="AlphaFoldDB" id="A0A9D2HEA9"/>
<keyword evidence="5 7" id="KW-1133">Transmembrane helix</keyword>
<feature type="transmembrane region" description="Helical" evidence="7">
    <location>
        <begin position="50"/>
        <end position="71"/>
    </location>
</feature>
<keyword evidence="3" id="KW-0813">Transport</keyword>
<evidence type="ECO:0000256" key="1">
    <source>
        <dbReference type="ARBA" id="ARBA00004141"/>
    </source>
</evidence>
<dbReference type="PANTHER" id="PTHR30188:SF4">
    <property type="entry name" value="PROTEIN TRIGALACTOSYLDIACYLGLYCEROL 1, CHLOROPLASTIC"/>
    <property type="match status" value="1"/>
</dbReference>
<feature type="transmembrane region" description="Helical" evidence="7">
    <location>
        <begin position="12"/>
        <end position="30"/>
    </location>
</feature>
<evidence type="ECO:0000256" key="3">
    <source>
        <dbReference type="ARBA" id="ARBA00022448"/>
    </source>
</evidence>
<dbReference type="PANTHER" id="PTHR30188">
    <property type="entry name" value="ABC TRANSPORTER PERMEASE PROTEIN-RELATED"/>
    <property type="match status" value="1"/>
</dbReference>
<evidence type="ECO:0000313" key="9">
    <source>
        <dbReference type="Proteomes" id="UP000824225"/>
    </source>
</evidence>
<dbReference type="GO" id="GO:0043190">
    <property type="term" value="C:ATP-binding cassette (ABC) transporter complex"/>
    <property type="evidence" value="ECO:0007669"/>
    <property type="project" value="InterPro"/>
</dbReference>
<keyword evidence="4 7" id="KW-0812">Transmembrane</keyword>
<dbReference type="NCBIfam" id="TIGR00056">
    <property type="entry name" value="MlaE family lipid ABC transporter permease subunit"/>
    <property type="match status" value="1"/>
</dbReference>
<gene>
    <name evidence="8" type="ORF">H9962_06485</name>
</gene>
<organism evidence="8 9">
    <name type="scientific">Candidatus Mailhella merdigallinarum</name>
    <dbReference type="NCBI Taxonomy" id="2838658"/>
    <lineage>
        <taxon>Bacteria</taxon>
        <taxon>Pseudomonadati</taxon>
        <taxon>Thermodesulfobacteriota</taxon>
        <taxon>Desulfovibrionia</taxon>
        <taxon>Desulfovibrionales</taxon>
        <taxon>Desulfovibrionaceae</taxon>
        <taxon>Mailhella</taxon>
    </lineage>
</organism>
<dbReference type="Proteomes" id="UP000824225">
    <property type="component" value="Unassembled WGS sequence"/>
</dbReference>
<dbReference type="InterPro" id="IPR003453">
    <property type="entry name" value="ABC_MlaE_roteobac"/>
</dbReference>
<evidence type="ECO:0000313" key="8">
    <source>
        <dbReference type="EMBL" id="HJA08817.1"/>
    </source>
</evidence>
<comment type="caution">
    <text evidence="8">The sequence shown here is derived from an EMBL/GenBank/DDBJ whole genome shotgun (WGS) entry which is preliminary data.</text>
</comment>
<name>A0A9D2HEA9_9BACT</name>
<evidence type="ECO:0000256" key="2">
    <source>
        <dbReference type="ARBA" id="ARBA00007556"/>
    </source>
</evidence>
<comment type="subcellular location">
    <subcellularLocation>
        <location evidence="1">Membrane</location>
        <topology evidence="1">Multi-pass membrane protein</topology>
    </subcellularLocation>
</comment>
<feature type="transmembrane region" description="Helical" evidence="7">
    <location>
        <begin position="203"/>
        <end position="224"/>
    </location>
</feature>
<dbReference type="InterPro" id="IPR030802">
    <property type="entry name" value="Permease_MalE"/>
</dbReference>
<comment type="similarity">
    <text evidence="2 7">Belongs to the MlaE permease family.</text>
</comment>